<dbReference type="InterPro" id="IPR016032">
    <property type="entry name" value="Sig_transdc_resp-reg_C-effctor"/>
</dbReference>
<dbReference type="CDD" id="cd06170">
    <property type="entry name" value="LuxR_C_like"/>
    <property type="match status" value="1"/>
</dbReference>
<keyword evidence="4" id="KW-0804">Transcription</keyword>
<keyword evidence="3 7" id="KW-0238">DNA-binding</keyword>
<gene>
    <name evidence="7" type="ORF">EAX62_03385</name>
</gene>
<dbReference type="GO" id="GO:0003677">
    <property type="term" value="F:DNA binding"/>
    <property type="evidence" value="ECO:0007669"/>
    <property type="project" value="UniProtKB-KW"/>
</dbReference>
<dbReference type="AlphaFoldDB" id="A0A3M0G9P3"/>
<dbReference type="PANTHER" id="PTHR43214">
    <property type="entry name" value="TWO-COMPONENT RESPONSE REGULATOR"/>
    <property type="match status" value="1"/>
</dbReference>
<dbReference type="InterPro" id="IPR001789">
    <property type="entry name" value="Sig_transdc_resp-reg_receiver"/>
</dbReference>
<evidence type="ECO:0000256" key="4">
    <source>
        <dbReference type="ARBA" id="ARBA00023163"/>
    </source>
</evidence>
<dbReference type="InterPro" id="IPR058245">
    <property type="entry name" value="NreC/VraR/RcsB-like_REC"/>
</dbReference>
<keyword evidence="8" id="KW-1185">Reference proteome</keyword>
<feature type="domain" description="HTH luxR-type" evidence="5">
    <location>
        <begin position="162"/>
        <end position="223"/>
    </location>
</feature>
<keyword evidence="1" id="KW-0597">Phosphoprotein</keyword>
<dbReference type="GO" id="GO:0006355">
    <property type="term" value="P:regulation of DNA-templated transcription"/>
    <property type="evidence" value="ECO:0007669"/>
    <property type="project" value="InterPro"/>
</dbReference>
<dbReference type="Pfam" id="PF00196">
    <property type="entry name" value="GerE"/>
    <property type="match status" value="1"/>
</dbReference>
<name>A0A3M0G9P3_9ACTN</name>
<dbReference type="PRINTS" id="PR00038">
    <property type="entry name" value="HTHLUXR"/>
</dbReference>
<dbReference type="InterPro" id="IPR039420">
    <property type="entry name" value="WalR-like"/>
</dbReference>
<dbReference type="Proteomes" id="UP000275256">
    <property type="component" value="Unassembled WGS sequence"/>
</dbReference>
<dbReference type="SMART" id="SM00448">
    <property type="entry name" value="REC"/>
    <property type="match status" value="1"/>
</dbReference>
<dbReference type="OrthoDB" id="4135368at2"/>
<evidence type="ECO:0000256" key="3">
    <source>
        <dbReference type="ARBA" id="ARBA00023125"/>
    </source>
</evidence>
<dbReference type="SUPFAM" id="SSF52172">
    <property type="entry name" value="CheY-like"/>
    <property type="match status" value="1"/>
</dbReference>
<dbReference type="InterPro" id="IPR000792">
    <property type="entry name" value="Tscrpt_reg_LuxR_C"/>
</dbReference>
<evidence type="ECO:0000256" key="1">
    <source>
        <dbReference type="ARBA" id="ARBA00022553"/>
    </source>
</evidence>
<keyword evidence="2" id="KW-0805">Transcription regulation</keyword>
<proteinExistence type="predicted"/>
<dbReference type="InterPro" id="IPR011006">
    <property type="entry name" value="CheY-like_superfamily"/>
</dbReference>
<evidence type="ECO:0000259" key="5">
    <source>
        <dbReference type="SMART" id="SM00421"/>
    </source>
</evidence>
<accession>A0A3M0G9P3</accession>
<organism evidence="7 8">
    <name type="scientific">Tessaracoccus antarcticus</name>
    <dbReference type="NCBI Taxonomy" id="2479848"/>
    <lineage>
        <taxon>Bacteria</taxon>
        <taxon>Bacillati</taxon>
        <taxon>Actinomycetota</taxon>
        <taxon>Actinomycetes</taxon>
        <taxon>Propionibacteriales</taxon>
        <taxon>Propionibacteriaceae</taxon>
        <taxon>Tessaracoccus</taxon>
    </lineage>
</organism>
<dbReference type="InterPro" id="IPR036388">
    <property type="entry name" value="WH-like_DNA-bd_sf"/>
</dbReference>
<evidence type="ECO:0000313" key="7">
    <source>
        <dbReference type="EMBL" id="RMB61685.1"/>
    </source>
</evidence>
<protein>
    <submittedName>
        <fullName evidence="7">DNA-binding response regulator</fullName>
    </submittedName>
</protein>
<sequence>MKLIVADDSALLREGLIGLLERQGHDVVAQAASAPELLTALAGAQRDDREPDVVITDVRMPPGMGDDGLGAALDIRRQHPGIGILVLSQYVAAAYAAELFGGRAGGALATTPGDVGGLGYLLKDRVSRVADFMRSLAIIAAGGVVVDPEVATRLIQGRRSALDGLSGREHEVLELMSHGLSNQQIAERLYLSASAVSKHVANVFSKLELPAGQDNRRVRAVLAYLTAANT</sequence>
<feature type="domain" description="Response regulatory" evidence="6">
    <location>
        <begin position="1"/>
        <end position="126"/>
    </location>
</feature>
<dbReference type="SUPFAM" id="SSF46894">
    <property type="entry name" value="C-terminal effector domain of the bipartite response regulators"/>
    <property type="match status" value="1"/>
</dbReference>
<dbReference type="PANTHER" id="PTHR43214:SF24">
    <property type="entry name" value="TRANSCRIPTIONAL REGULATORY PROTEIN NARL-RELATED"/>
    <property type="match status" value="1"/>
</dbReference>
<comment type="caution">
    <text evidence="7">The sequence shown here is derived from an EMBL/GenBank/DDBJ whole genome shotgun (WGS) entry which is preliminary data.</text>
</comment>
<evidence type="ECO:0000259" key="6">
    <source>
        <dbReference type="SMART" id="SM00448"/>
    </source>
</evidence>
<dbReference type="SMART" id="SM00421">
    <property type="entry name" value="HTH_LUXR"/>
    <property type="match status" value="1"/>
</dbReference>
<dbReference type="GO" id="GO:0000160">
    <property type="term" value="P:phosphorelay signal transduction system"/>
    <property type="evidence" value="ECO:0007669"/>
    <property type="project" value="InterPro"/>
</dbReference>
<dbReference type="CDD" id="cd17535">
    <property type="entry name" value="REC_NarL-like"/>
    <property type="match status" value="1"/>
</dbReference>
<reference evidence="7 8" key="1">
    <citation type="submission" date="2018-10" db="EMBL/GenBank/DDBJ databases">
        <title>Tessaracoccus antarcticuss sp. nov., isolated from sediment.</title>
        <authorList>
            <person name="Zhou L.Y."/>
            <person name="Du Z.J."/>
        </authorList>
    </citation>
    <scope>NUCLEOTIDE SEQUENCE [LARGE SCALE GENOMIC DNA]</scope>
    <source>
        <strain evidence="7 8">JDX10</strain>
    </source>
</reference>
<dbReference type="Gene3D" id="1.10.10.10">
    <property type="entry name" value="Winged helix-like DNA-binding domain superfamily/Winged helix DNA-binding domain"/>
    <property type="match status" value="1"/>
</dbReference>
<evidence type="ECO:0000256" key="2">
    <source>
        <dbReference type="ARBA" id="ARBA00023015"/>
    </source>
</evidence>
<dbReference type="RefSeq" id="WP_121900232.1">
    <property type="nucleotide sequence ID" value="NZ_REFW01000001.1"/>
</dbReference>
<dbReference type="EMBL" id="REFW01000001">
    <property type="protein sequence ID" value="RMB61685.1"/>
    <property type="molecule type" value="Genomic_DNA"/>
</dbReference>
<dbReference type="Gene3D" id="3.40.50.2300">
    <property type="match status" value="1"/>
</dbReference>
<dbReference type="Pfam" id="PF00072">
    <property type="entry name" value="Response_reg"/>
    <property type="match status" value="1"/>
</dbReference>
<evidence type="ECO:0000313" key="8">
    <source>
        <dbReference type="Proteomes" id="UP000275256"/>
    </source>
</evidence>